<dbReference type="EMBL" id="JXTB01000414">
    <property type="protein sequence ID" value="PON41488.1"/>
    <property type="molecule type" value="Genomic_DNA"/>
</dbReference>
<dbReference type="FunFam" id="3.40.50.2000:FF:000037">
    <property type="entry name" value="Glycosyltransferase"/>
    <property type="match status" value="1"/>
</dbReference>
<evidence type="ECO:0000313" key="4">
    <source>
        <dbReference type="EMBL" id="PON41488.1"/>
    </source>
</evidence>
<comment type="similarity">
    <text evidence="1">Belongs to the UDP-glycosyltransferase family.</text>
</comment>
<dbReference type="InterPro" id="IPR002213">
    <property type="entry name" value="UDP_glucos_trans"/>
</dbReference>
<keyword evidence="2" id="KW-0328">Glycosyltransferase</keyword>
<comment type="caution">
    <text evidence="4">The sequence shown here is derived from an EMBL/GenBank/DDBJ whole genome shotgun (WGS) entry which is preliminary data.</text>
</comment>
<keyword evidence="5" id="KW-1185">Reference proteome</keyword>
<evidence type="ECO:0000256" key="3">
    <source>
        <dbReference type="ARBA" id="ARBA00022679"/>
    </source>
</evidence>
<proteinExistence type="inferred from homology"/>
<dbReference type="Pfam" id="PF00201">
    <property type="entry name" value="UDPGT"/>
    <property type="match status" value="1"/>
</dbReference>
<dbReference type="InterPro" id="IPR050481">
    <property type="entry name" value="UDP-glycosyltransf_plant"/>
</dbReference>
<evidence type="ECO:0000313" key="5">
    <source>
        <dbReference type="Proteomes" id="UP000237105"/>
    </source>
</evidence>
<dbReference type="PANTHER" id="PTHR48049:SF34">
    <property type="entry name" value="UDP-GLYCOSYLTRANSFERASE 79B30-LIKE"/>
    <property type="match status" value="1"/>
</dbReference>
<protein>
    <submittedName>
        <fullName evidence="4">UDP-glucuronosyl/UDP-glucosyltransferase</fullName>
    </submittedName>
</protein>
<dbReference type="FunFam" id="3.40.50.2000:FF:000087">
    <property type="entry name" value="Glycosyltransferase"/>
    <property type="match status" value="1"/>
</dbReference>
<organism evidence="4 5">
    <name type="scientific">Parasponia andersonii</name>
    <name type="common">Sponia andersonii</name>
    <dbReference type="NCBI Taxonomy" id="3476"/>
    <lineage>
        <taxon>Eukaryota</taxon>
        <taxon>Viridiplantae</taxon>
        <taxon>Streptophyta</taxon>
        <taxon>Embryophyta</taxon>
        <taxon>Tracheophyta</taxon>
        <taxon>Spermatophyta</taxon>
        <taxon>Magnoliopsida</taxon>
        <taxon>eudicotyledons</taxon>
        <taxon>Gunneridae</taxon>
        <taxon>Pentapetalae</taxon>
        <taxon>rosids</taxon>
        <taxon>fabids</taxon>
        <taxon>Rosales</taxon>
        <taxon>Cannabaceae</taxon>
        <taxon>Parasponia</taxon>
    </lineage>
</organism>
<dbReference type="SUPFAM" id="SSF53756">
    <property type="entry name" value="UDP-Glycosyltransferase/glycogen phosphorylase"/>
    <property type="match status" value="1"/>
</dbReference>
<accession>A0A2P5AY97</accession>
<keyword evidence="3 4" id="KW-0808">Transferase</keyword>
<reference evidence="5" key="1">
    <citation type="submission" date="2016-06" db="EMBL/GenBank/DDBJ databases">
        <title>Parallel loss of symbiosis genes in relatives of nitrogen-fixing non-legume Parasponia.</title>
        <authorList>
            <person name="Van Velzen R."/>
            <person name="Holmer R."/>
            <person name="Bu F."/>
            <person name="Rutten L."/>
            <person name="Van Zeijl A."/>
            <person name="Liu W."/>
            <person name="Santuari L."/>
            <person name="Cao Q."/>
            <person name="Sharma T."/>
            <person name="Shen D."/>
            <person name="Roswanjaya Y."/>
            <person name="Wardhani T."/>
            <person name="Kalhor M.S."/>
            <person name="Jansen J."/>
            <person name="Van den Hoogen J."/>
            <person name="Gungor B."/>
            <person name="Hartog M."/>
            <person name="Hontelez J."/>
            <person name="Verver J."/>
            <person name="Yang W.-C."/>
            <person name="Schijlen E."/>
            <person name="Repin R."/>
            <person name="Schilthuizen M."/>
            <person name="Schranz E."/>
            <person name="Heidstra R."/>
            <person name="Miyata K."/>
            <person name="Fedorova E."/>
            <person name="Kohlen W."/>
            <person name="Bisseling T."/>
            <person name="Smit S."/>
            <person name="Geurts R."/>
        </authorList>
    </citation>
    <scope>NUCLEOTIDE SEQUENCE [LARGE SCALE GENOMIC DNA]</scope>
    <source>
        <strain evidence="5">cv. WU1-14</strain>
    </source>
</reference>
<dbReference type="Gene3D" id="3.40.50.2000">
    <property type="entry name" value="Glycogen Phosphorylase B"/>
    <property type="match status" value="2"/>
</dbReference>
<dbReference type="AlphaFoldDB" id="A0A2P5AY97"/>
<sequence length="466" mass="51925">MEAPNSSLHIAMYPWFAFGHITPFLYLSNKLAQKGHKISFFIPTKTQAKVDHFNRFPDLLTFVPITVPHVDGLPSGAETTHDVPRSLFPLLMTAMDRTEPDVELLLRDLKPDFVFFDFVHWIPELARRLGIKSLVYGTGSPMIVAYNFSPARETQLNGVGRQLSEADIMQPPPGFPDSSIKLHLHEAQAWLMFRNLKFGSDILFRDRLLTGLTECEALGFKACREMEGPFIDYLEAQLGKPLLLSGPLLPDHTSSTTLGEKWVNWLGGFEPGSTVYCALGSEVILSKDQFQELLLGLELSGLHFLAALRPPSGAESSSIEDALPDGFLERVGGRGVVHGGWVQQPQILEHPSVGCFVTHCGWGSLMEALVNTCELVLIPNRGDQFYNARLLGSSLKVGIEVEKGEEDGLFTRESVSKAIRMVMEEDSEVGREVRANRSKLRELLIRKDMESSYIDDFILKLQSLLG</sequence>
<evidence type="ECO:0000256" key="1">
    <source>
        <dbReference type="ARBA" id="ARBA00009995"/>
    </source>
</evidence>
<dbReference type="Proteomes" id="UP000237105">
    <property type="component" value="Unassembled WGS sequence"/>
</dbReference>
<gene>
    <name evidence="4" type="ORF">PanWU01x14_289330</name>
</gene>
<dbReference type="CDD" id="cd03784">
    <property type="entry name" value="GT1_Gtf-like"/>
    <property type="match status" value="1"/>
</dbReference>
<dbReference type="PANTHER" id="PTHR48049">
    <property type="entry name" value="GLYCOSYLTRANSFERASE"/>
    <property type="match status" value="1"/>
</dbReference>
<evidence type="ECO:0000256" key="2">
    <source>
        <dbReference type="ARBA" id="ARBA00022676"/>
    </source>
</evidence>
<dbReference type="GO" id="GO:0035251">
    <property type="term" value="F:UDP-glucosyltransferase activity"/>
    <property type="evidence" value="ECO:0007669"/>
    <property type="project" value="InterPro"/>
</dbReference>
<name>A0A2P5AY97_PARAD</name>
<dbReference type="STRING" id="3476.A0A2P5AY97"/>
<dbReference type="OrthoDB" id="10291797at2759"/>